<reference evidence="1 2" key="1">
    <citation type="submission" date="2020-05" db="EMBL/GenBank/DDBJ databases">
        <title>Description of Pedobacter foliorum sp. nov.</title>
        <authorList>
            <person name="Qi S."/>
            <person name="Carlier A."/>
            <person name="Cnockaert M."/>
            <person name="Vandamme P."/>
        </authorList>
    </citation>
    <scope>NUCLEOTIDE SEQUENCE [LARGE SCALE GENOMIC DNA]</scope>
    <source>
        <strain evidence="1 2">LMG 31300</strain>
    </source>
</reference>
<comment type="caution">
    <text evidence="1">The sequence shown here is derived from an EMBL/GenBank/DDBJ whole genome shotgun (WGS) entry which is preliminary data.</text>
</comment>
<dbReference type="EMBL" id="JABMKV010000003">
    <property type="protein sequence ID" value="NQX32656.1"/>
    <property type="molecule type" value="Genomic_DNA"/>
</dbReference>
<keyword evidence="2" id="KW-1185">Reference proteome</keyword>
<dbReference type="Proteomes" id="UP000762110">
    <property type="component" value="Unassembled WGS sequence"/>
</dbReference>
<organism evidence="1 2">
    <name type="scientific">Pedobacter boryungensis</name>
    <dbReference type="NCBI Taxonomy" id="869962"/>
    <lineage>
        <taxon>Bacteria</taxon>
        <taxon>Pseudomonadati</taxon>
        <taxon>Bacteroidota</taxon>
        <taxon>Sphingobacteriia</taxon>
        <taxon>Sphingobacteriales</taxon>
        <taxon>Sphingobacteriaceae</taxon>
        <taxon>Pedobacter</taxon>
    </lineage>
</organism>
<evidence type="ECO:0000313" key="1">
    <source>
        <dbReference type="EMBL" id="NQX32656.1"/>
    </source>
</evidence>
<sequence length="74" mass="8823">MNIMENKIKVWFEDNRIYIKNALGEKRSHPLSWFPKLLNASDEERNNFSISPFGIHWEKIDEDLSFDGFNSFSK</sequence>
<protein>
    <submittedName>
        <fullName evidence="1">DUF2442 domain-containing protein</fullName>
    </submittedName>
</protein>
<evidence type="ECO:0000313" key="2">
    <source>
        <dbReference type="Proteomes" id="UP000762110"/>
    </source>
</evidence>
<dbReference type="Gene3D" id="3.30.2020.40">
    <property type="entry name" value="Uncharacterised protein PF10387, DUF2442"/>
    <property type="match status" value="1"/>
</dbReference>
<proteinExistence type="predicted"/>
<accession>A0ABX2DEY3</accession>
<gene>
    <name evidence="1" type="ORF">HQN85_13020</name>
</gene>
<dbReference type="InterPro" id="IPR018841">
    <property type="entry name" value="DUF2442"/>
</dbReference>
<name>A0ABX2DEY3_9SPHI</name>
<dbReference type="Pfam" id="PF10387">
    <property type="entry name" value="DUF2442"/>
    <property type="match status" value="1"/>
</dbReference>